<evidence type="ECO:0000256" key="3">
    <source>
        <dbReference type="ARBA" id="ARBA00022448"/>
    </source>
</evidence>
<dbReference type="Proteomes" id="UP000198417">
    <property type="component" value="Unassembled WGS sequence"/>
</dbReference>
<dbReference type="Pfam" id="PF00593">
    <property type="entry name" value="TonB_dep_Rec_b-barrel"/>
    <property type="match status" value="1"/>
</dbReference>
<evidence type="ECO:0000256" key="7">
    <source>
        <dbReference type="ARBA" id="ARBA00023136"/>
    </source>
</evidence>
<dbReference type="GO" id="GO:0044718">
    <property type="term" value="P:siderophore transmembrane transport"/>
    <property type="evidence" value="ECO:0007669"/>
    <property type="project" value="TreeGrafter"/>
</dbReference>
<dbReference type="GO" id="GO:0042931">
    <property type="term" value="F:enterobactin transmembrane transporter activity"/>
    <property type="evidence" value="ECO:0007669"/>
    <property type="project" value="TreeGrafter"/>
</dbReference>
<keyword evidence="3 10" id="KW-0813">Transport</keyword>
<evidence type="ECO:0000256" key="11">
    <source>
        <dbReference type="RuleBase" id="RU003357"/>
    </source>
</evidence>
<dbReference type="Pfam" id="PF07715">
    <property type="entry name" value="Plug"/>
    <property type="match status" value="1"/>
</dbReference>
<dbReference type="RefSeq" id="WP_089270745.1">
    <property type="nucleotide sequence ID" value="NZ_FZNN01000009.1"/>
</dbReference>
<organism evidence="14 15">
    <name type="scientific">Puniceibacterium sediminis</name>
    <dbReference type="NCBI Taxonomy" id="1608407"/>
    <lineage>
        <taxon>Bacteria</taxon>
        <taxon>Pseudomonadati</taxon>
        <taxon>Pseudomonadota</taxon>
        <taxon>Alphaproteobacteria</taxon>
        <taxon>Rhodobacterales</taxon>
        <taxon>Paracoccaceae</taxon>
        <taxon>Puniceibacterium</taxon>
    </lineage>
</organism>
<dbReference type="PROSITE" id="PS50268">
    <property type="entry name" value="CADHERIN_2"/>
    <property type="match status" value="1"/>
</dbReference>
<dbReference type="Gene3D" id="2.40.170.20">
    <property type="entry name" value="TonB-dependent receptor, beta-barrel domain"/>
    <property type="match status" value="1"/>
</dbReference>
<dbReference type="OrthoDB" id="9796221at2"/>
<dbReference type="NCBIfam" id="TIGR01783">
    <property type="entry name" value="TonB-siderophor"/>
    <property type="match status" value="1"/>
</dbReference>
<sequence length="715" mass="76919">MASPNFAFKSNTALCLSLVLAALAGQGAAQTATPVGEDAFALDTIVISAEDQIKQALGASTITQGDIEKSAVVNDISEIIRKMPGANLTGNSVSGDRGNNRQIDLRGMGPENTLILIDGKPVLARNSVATSRRGERDTRGDTNWVPAELVERIEVIRGPAAARYGSGAAGGVVNIITKKPEKTTGSVSLHYNLPESAQEGSTVRTNFMIAGPVSEKLTFRVFGNYNKSESDSSDINAEAGEEADSDTVYAGREGVVNKDIGAMLTWKPAAGQEIDFELGYSRQGNEYACDAGTGGCSDSLQEYVGEETNIMTRRTYSVTHRGEFQTWNAFSYLQWEHTNNTRNGQGTAGGGDGNINSSDMTTIGYDSITAKTEWDRPLTFAGYDSHLTLGAEYRGELMDNENLDAGNASEQHLFGLYAEANILLTDKLTLTPGMRYDHSGTFGSNWSPSVNATYDITGEWQMKAGVARAFKAPNLFQLNPDYIYSTRGRGCPSGVPGPCRILGNPDLEAEYSVNKEIGVAYKGYNGIAGSLTYYHNDYKNRIAAGIEAVSSDASGSLLQWENTPEAVVSGLEGNFSAPLGDSFALNTNFTYMLDSKDKKTGNPLSLVPEYTINAGIDWQARDALVLTLSATHYGKISAATRTLHTNVDVEDAEDRDPYTLVNLGAKWEFNDTGYLSAGVTNLFDTQINRTDGSSSGANTYNEPGRAFYVALTRNF</sequence>
<keyword evidence="5 10" id="KW-0812">Transmembrane</keyword>
<evidence type="ECO:0000256" key="8">
    <source>
        <dbReference type="ARBA" id="ARBA00023170"/>
    </source>
</evidence>
<gene>
    <name evidence="14" type="ORF">SAMN06265370_109135</name>
</gene>
<dbReference type="NCBIfam" id="NF010051">
    <property type="entry name" value="PRK13528.1"/>
    <property type="match status" value="1"/>
</dbReference>
<evidence type="ECO:0000313" key="15">
    <source>
        <dbReference type="Proteomes" id="UP000198417"/>
    </source>
</evidence>
<reference evidence="14 15" key="1">
    <citation type="submission" date="2017-06" db="EMBL/GenBank/DDBJ databases">
        <authorList>
            <person name="Kim H.J."/>
            <person name="Triplett B.A."/>
        </authorList>
    </citation>
    <scope>NUCLEOTIDE SEQUENCE [LARGE SCALE GENOMIC DNA]</scope>
    <source>
        <strain evidence="14 15">DSM 29052</strain>
    </source>
</reference>
<dbReference type="PANTHER" id="PTHR30069:SF51">
    <property type="entry name" value="FERRIENTEROBACTIN RECEPTOR"/>
    <property type="match status" value="1"/>
</dbReference>
<dbReference type="GO" id="GO:0042912">
    <property type="term" value="F:colicin transmembrane transporter activity"/>
    <property type="evidence" value="ECO:0007669"/>
    <property type="project" value="TreeGrafter"/>
</dbReference>
<feature type="domain" description="Cadherin" evidence="13">
    <location>
        <begin position="561"/>
        <end position="659"/>
    </location>
</feature>
<evidence type="ECO:0000256" key="2">
    <source>
        <dbReference type="ARBA" id="ARBA00009810"/>
    </source>
</evidence>
<evidence type="ECO:0000313" key="14">
    <source>
        <dbReference type="EMBL" id="SNR54690.1"/>
    </source>
</evidence>
<evidence type="ECO:0000256" key="10">
    <source>
        <dbReference type="PROSITE-ProRule" id="PRU01360"/>
    </source>
</evidence>
<feature type="chain" id="PRO_5013031628" evidence="12">
    <location>
        <begin position="25"/>
        <end position="715"/>
    </location>
</feature>
<dbReference type="GO" id="GO:0005509">
    <property type="term" value="F:calcium ion binding"/>
    <property type="evidence" value="ECO:0007669"/>
    <property type="project" value="InterPro"/>
</dbReference>
<comment type="subcellular location">
    <subcellularLocation>
        <location evidence="1 10">Cell outer membrane</location>
        <topology evidence="1 10">Multi-pass membrane protein</topology>
    </subcellularLocation>
</comment>
<evidence type="ECO:0000256" key="9">
    <source>
        <dbReference type="ARBA" id="ARBA00023237"/>
    </source>
</evidence>
<dbReference type="InterPro" id="IPR058134">
    <property type="entry name" value="PirA/FepA/PfeA"/>
</dbReference>
<evidence type="ECO:0000259" key="13">
    <source>
        <dbReference type="PROSITE" id="PS50268"/>
    </source>
</evidence>
<dbReference type="GO" id="GO:0038023">
    <property type="term" value="F:signaling receptor activity"/>
    <property type="evidence" value="ECO:0007669"/>
    <property type="project" value="InterPro"/>
</dbReference>
<dbReference type="PANTHER" id="PTHR30069">
    <property type="entry name" value="TONB-DEPENDENT OUTER MEMBRANE RECEPTOR"/>
    <property type="match status" value="1"/>
</dbReference>
<dbReference type="SUPFAM" id="SSF56935">
    <property type="entry name" value="Porins"/>
    <property type="match status" value="1"/>
</dbReference>
<keyword evidence="4 10" id="KW-1134">Transmembrane beta strand</keyword>
<dbReference type="CDD" id="cd01347">
    <property type="entry name" value="ligand_gated_channel"/>
    <property type="match status" value="1"/>
</dbReference>
<dbReference type="EMBL" id="FZNN01000009">
    <property type="protein sequence ID" value="SNR54690.1"/>
    <property type="molecule type" value="Genomic_DNA"/>
</dbReference>
<dbReference type="InterPro" id="IPR037066">
    <property type="entry name" value="Plug_dom_sf"/>
</dbReference>
<feature type="signal peptide" evidence="12">
    <location>
        <begin position="1"/>
        <end position="24"/>
    </location>
</feature>
<dbReference type="Gene3D" id="2.170.130.10">
    <property type="entry name" value="TonB-dependent receptor, plug domain"/>
    <property type="match status" value="1"/>
</dbReference>
<dbReference type="GO" id="GO:0009279">
    <property type="term" value="C:cell outer membrane"/>
    <property type="evidence" value="ECO:0007669"/>
    <property type="project" value="UniProtKB-SubCell"/>
</dbReference>
<keyword evidence="12" id="KW-0732">Signal</keyword>
<evidence type="ECO:0000256" key="6">
    <source>
        <dbReference type="ARBA" id="ARBA00023077"/>
    </source>
</evidence>
<dbReference type="AlphaFoldDB" id="A0A238X7K6"/>
<dbReference type="PROSITE" id="PS52016">
    <property type="entry name" value="TONB_DEPENDENT_REC_3"/>
    <property type="match status" value="1"/>
</dbReference>
<keyword evidence="9 10" id="KW-0998">Cell outer membrane</keyword>
<evidence type="ECO:0000256" key="1">
    <source>
        <dbReference type="ARBA" id="ARBA00004571"/>
    </source>
</evidence>
<evidence type="ECO:0000256" key="4">
    <source>
        <dbReference type="ARBA" id="ARBA00022452"/>
    </source>
</evidence>
<dbReference type="InterPro" id="IPR000531">
    <property type="entry name" value="Beta-barrel_TonB"/>
</dbReference>
<dbReference type="GO" id="GO:0015344">
    <property type="term" value="F:siderophore uptake transmembrane transporter activity"/>
    <property type="evidence" value="ECO:0007669"/>
    <property type="project" value="TreeGrafter"/>
</dbReference>
<proteinExistence type="inferred from homology"/>
<keyword evidence="15" id="KW-1185">Reference proteome</keyword>
<dbReference type="InterPro" id="IPR036942">
    <property type="entry name" value="Beta-barrel_TonB_sf"/>
</dbReference>
<dbReference type="GO" id="GO:0007156">
    <property type="term" value="P:homophilic cell adhesion via plasma membrane adhesion molecules"/>
    <property type="evidence" value="ECO:0007669"/>
    <property type="project" value="InterPro"/>
</dbReference>
<dbReference type="InterPro" id="IPR002126">
    <property type="entry name" value="Cadherin-like_dom"/>
</dbReference>
<dbReference type="NCBIfam" id="NF010048">
    <property type="entry name" value="PRK13524.1"/>
    <property type="match status" value="1"/>
</dbReference>
<protein>
    <submittedName>
        <fullName evidence="14">Ferric enterobactin receptor</fullName>
    </submittedName>
</protein>
<dbReference type="InterPro" id="IPR039426">
    <property type="entry name" value="TonB-dep_rcpt-like"/>
</dbReference>
<keyword evidence="7 10" id="KW-0472">Membrane</keyword>
<evidence type="ECO:0000256" key="12">
    <source>
        <dbReference type="SAM" id="SignalP"/>
    </source>
</evidence>
<keyword evidence="6 11" id="KW-0798">TonB box</keyword>
<evidence type="ECO:0000256" key="5">
    <source>
        <dbReference type="ARBA" id="ARBA00022692"/>
    </source>
</evidence>
<name>A0A238X7K6_9RHOB</name>
<keyword evidence="8 14" id="KW-0675">Receptor</keyword>
<dbReference type="InterPro" id="IPR010105">
    <property type="entry name" value="TonB_sidphr_rcpt"/>
</dbReference>
<dbReference type="InterPro" id="IPR012910">
    <property type="entry name" value="Plug_dom"/>
</dbReference>
<comment type="similarity">
    <text evidence="2 10 11">Belongs to the TonB-dependent receptor family.</text>
</comment>
<accession>A0A238X7K6</accession>